<proteinExistence type="predicted"/>
<comment type="caution">
    <text evidence="1">The sequence shown here is derived from an EMBL/GenBank/DDBJ whole genome shotgun (WGS) entry which is preliminary data.</text>
</comment>
<dbReference type="Gene3D" id="3.40.1740.10">
    <property type="entry name" value="VC0467-like"/>
    <property type="match status" value="1"/>
</dbReference>
<keyword evidence="2" id="KW-1185">Reference proteome</keyword>
<dbReference type="PANTHER" id="PTHR31984">
    <property type="entry name" value="TRANSPORTER, PUTATIVE (DUF179)-RELATED"/>
    <property type="match status" value="1"/>
</dbReference>
<protein>
    <submittedName>
        <fullName evidence="1">Transcriptional regulator</fullName>
    </submittedName>
</protein>
<dbReference type="InterPro" id="IPR003774">
    <property type="entry name" value="AlgH-like"/>
</dbReference>
<organism evidence="1 2">
    <name type="scientific">Aureibacter tunicatorum</name>
    <dbReference type="NCBI Taxonomy" id="866807"/>
    <lineage>
        <taxon>Bacteria</taxon>
        <taxon>Pseudomonadati</taxon>
        <taxon>Bacteroidota</taxon>
        <taxon>Cytophagia</taxon>
        <taxon>Cytophagales</taxon>
        <taxon>Persicobacteraceae</taxon>
        <taxon>Aureibacter</taxon>
    </lineage>
</organism>
<dbReference type="AlphaFoldDB" id="A0AAE3XPZ9"/>
<accession>A0AAE3XPZ9</accession>
<dbReference type="PANTHER" id="PTHR31984:SF17">
    <property type="entry name" value="TRANSCRIPTIONAL REGULATOR"/>
    <property type="match status" value="1"/>
</dbReference>
<dbReference type="SUPFAM" id="SSF143456">
    <property type="entry name" value="VC0467-like"/>
    <property type="match status" value="1"/>
</dbReference>
<reference evidence="1" key="1">
    <citation type="submission" date="2023-07" db="EMBL/GenBank/DDBJ databases">
        <title>Genomic Encyclopedia of Type Strains, Phase IV (KMG-IV): sequencing the most valuable type-strain genomes for metagenomic binning, comparative biology and taxonomic classification.</title>
        <authorList>
            <person name="Goeker M."/>
        </authorList>
    </citation>
    <scope>NUCLEOTIDE SEQUENCE</scope>
    <source>
        <strain evidence="1">DSM 26174</strain>
    </source>
</reference>
<evidence type="ECO:0000313" key="1">
    <source>
        <dbReference type="EMBL" id="MDR6239821.1"/>
    </source>
</evidence>
<gene>
    <name evidence="1" type="ORF">HNQ88_002869</name>
</gene>
<dbReference type="Proteomes" id="UP001185092">
    <property type="component" value="Unassembled WGS sequence"/>
</dbReference>
<dbReference type="RefSeq" id="WP_309939612.1">
    <property type="nucleotide sequence ID" value="NZ_AP025305.1"/>
</dbReference>
<sequence>MDYFKFQNVAKPKVGDLLISEPFMPDDNFSRSVVLLTEHNDKGSVGFILNKTSEFKLDELIQLKMDNPVNVFRGGPVELDTLHFIHQKNDNLNYSSKVSDNIYWGLDFNEVLALMELDQIEINDFKFFMGYCGWDAGQLEKEISENSWIVYRGGGVEEIFDTPSDTLWSELLNDMGTRFKIYSNYPIDPRLN</sequence>
<dbReference type="EMBL" id="JAVDQD010000003">
    <property type="protein sequence ID" value="MDR6239821.1"/>
    <property type="molecule type" value="Genomic_DNA"/>
</dbReference>
<name>A0AAE3XPZ9_9BACT</name>
<evidence type="ECO:0000313" key="2">
    <source>
        <dbReference type="Proteomes" id="UP001185092"/>
    </source>
</evidence>
<dbReference type="Pfam" id="PF02622">
    <property type="entry name" value="DUF179"/>
    <property type="match status" value="1"/>
</dbReference>